<dbReference type="InterPro" id="IPR023214">
    <property type="entry name" value="HAD_sf"/>
</dbReference>
<evidence type="ECO:0000313" key="4">
    <source>
        <dbReference type="Proteomes" id="UP000198642"/>
    </source>
</evidence>
<dbReference type="NCBIfam" id="TIGR01509">
    <property type="entry name" value="HAD-SF-IA-v3"/>
    <property type="match status" value="1"/>
</dbReference>
<dbReference type="AlphaFoldDB" id="A0A1I0WKV7"/>
<dbReference type="InterPro" id="IPR006439">
    <property type="entry name" value="HAD-SF_hydro_IA"/>
</dbReference>
<dbReference type="Gene3D" id="1.10.150.240">
    <property type="entry name" value="Putative phosphatase, domain 2"/>
    <property type="match status" value="1"/>
</dbReference>
<protein>
    <submittedName>
        <fullName evidence="3">Pyrophosphatase PpaX</fullName>
    </submittedName>
</protein>
<organism evidence="3 4">
    <name type="scientific">Lentibacillus halodurans</name>
    <dbReference type="NCBI Taxonomy" id="237679"/>
    <lineage>
        <taxon>Bacteria</taxon>
        <taxon>Bacillati</taxon>
        <taxon>Bacillota</taxon>
        <taxon>Bacilli</taxon>
        <taxon>Bacillales</taxon>
        <taxon>Bacillaceae</taxon>
        <taxon>Lentibacillus</taxon>
    </lineage>
</organism>
<name>A0A1I0WKV7_9BACI</name>
<evidence type="ECO:0000256" key="2">
    <source>
        <dbReference type="ARBA" id="ARBA00022842"/>
    </source>
</evidence>
<dbReference type="STRING" id="237679.SAMN04488072_10386"/>
<accession>A0A1I0WKV7</accession>
<dbReference type="NCBIfam" id="NF009804">
    <property type="entry name" value="PRK13288.1"/>
    <property type="match status" value="1"/>
</dbReference>
<evidence type="ECO:0000313" key="3">
    <source>
        <dbReference type="EMBL" id="SFA88848.1"/>
    </source>
</evidence>
<dbReference type="InterPro" id="IPR036412">
    <property type="entry name" value="HAD-like_sf"/>
</dbReference>
<dbReference type="SFLD" id="SFLDS00003">
    <property type="entry name" value="Haloacid_Dehalogenase"/>
    <property type="match status" value="1"/>
</dbReference>
<dbReference type="PANTHER" id="PTHR43434:SF26">
    <property type="entry name" value="PYROPHOSPHATASE PPAX"/>
    <property type="match status" value="1"/>
</dbReference>
<dbReference type="OrthoDB" id="9807630at2"/>
<dbReference type="InterPro" id="IPR023198">
    <property type="entry name" value="PGP-like_dom2"/>
</dbReference>
<dbReference type="Pfam" id="PF13419">
    <property type="entry name" value="HAD_2"/>
    <property type="match status" value="1"/>
</dbReference>
<dbReference type="Proteomes" id="UP000198642">
    <property type="component" value="Unassembled WGS sequence"/>
</dbReference>
<sequence length="211" mass="23917">MSIHTILFDLDGTLIDTNELIIESFVHTFNHVGQKLSREEAIEFIGPPLRDTFQQCHPERVDTLIEIYREHNQRYHDDYVKAFPNVAETLKELQRRQTQIGIVTTKMRGTVDMGLKVTRLDDYFETVITLDDVTNAKPHAEPVIEAMKALNASPESTLMVGDNSHDIEAGHHAGVKTAGVAWSLKGREKLLTYKPTFMLDDMQDLLDLTGV</sequence>
<dbReference type="GO" id="GO:0008967">
    <property type="term" value="F:phosphoglycolate phosphatase activity"/>
    <property type="evidence" value="ECO:0007669"/>
    <property type="project" value="TreeGrafter"/>
</dbReference>
<keyword evidence="4" id="KW-1185">Reference proteome</keyword>
<dbReference type="FunFam" id="3.40.50.1000:FF:000022">
    <property type="entry name" value="Phosphoglycolate phosphatase"/>
    <property type="match status" value="1"/>
</dbReference>
<keyword evidence="1" id="KW-0378">Hydrolase</keyword>
<keyword evidence="2" id="KW-0460">Magnesium</keyword>
<dbReference type="GO" id="GO:0005829">
    <property type="term" value="C:cytosol"/>
    <property type="evidence" value="ECO:0007669"/>
    <property type="project" value="TreeGrafter"/>
</dbReference>
<gene>
    <name evidence="3" type="ORF">SAMN04488072_10386</name>
</gene>
<proteinExistence type="predicted"/>
<dbReference type="CDD" id="cd02616">
    <property type="entry name" value="HAD_PPase"/>
    <property type="match status" value="1"/>
</dbReference>
<dbReference type="RefSeq" id="WP_090234421.1">
    <property type="nucleotide sequence ID" value="NZ_FOJW01000003.1"/>
</dbReference>
<dbReference type="SFLD" id="SFLDG01135">
    <property type="entry name" value="C1.5.6:_HAD__Beta-PGM__Phospha"/>
    <property type="match status" value="1"/>
</dbReference>
<dbReference type="PANTHER" id="PTHR43434">
    <property type="entry name" value="PHOSPHOGLYCOLATE PHOSPHATASE"/>
    <property type="match status" value="1"/>
</dbReference>
<dbReference type="SFLD" id="SFLDG01129">
    <property type="entry name" value="C1.5:_HAD__Beta-PGM__Phosphata"/>
    <property type="match status" value="1"/>
</dbReference>
<evidence type="ECO:0000256" key="1">
    <source>
        <dbReference type="ARBA" id="ARBA00022801"/>
    </source>
</evidence>
<dbReference type="Gene3D" id="3.40.50.1000">
    <property type="entry name" value="HAD superfamily/HAD-like"/>
    <property type="match status" value="1"/>
</dbReference>
<reference evidence="3 4" key="1">
    <citation type="submission" date="2016-10" db="EMBL/GenBank/DDBJ databases">
        <authorList>
            <person name="de Groot N.N."/>
        </authorList>
    </citation>
    <scope>NUCLEOTIDE SEQUENCE [LARGE SCALE GENOMIC DNA]</scope>
    <source>
        <strain evidence="3 4">CGMCC 1.3702</strain>
    </source>
</reference>
<dbReference type="NCBIfam" id="TIGR01549">
    <property type="entry name" value="HAD-SF-IA-v1"/>
    <property type="match status" value="1"/>
</dbReference>
<dbReference type="InterPro" id="IPR041492">
    <property type="entry name" value="HAD_2"/>
</dbReference>
<dbReference type="SUPFAM" id="SSF56784">
    <property type="entry name" value="HAD-like"/>
    <property type="match status" value="1"/>
</dbReference>
<dbReference type="GO" id="GO:0006281">
    <property type="term" value="P:DNA repair"/>
    <property type="evidence" value="ECO:0007669"/>
    <property type="project" value="TreeGrafter"/>
</dbReference>
<dbReference type="InterPro" id="IPR050155">
    <property type="entry name" value="HAD-like_hydrolase_sf"/>
</dbReference>
<dbReference type="EMBL" id="FOJW01000003">
    <property type="protein sequence ID" value="SFA88848.1"/>
    <property type="molecule type" value="Genomic_DNA"/>
</dbReference>